<name>A0A024TB96_9STRA</name>
<feature type="transmembrane region" description="Helical" evidence="1">
    <location>
        <begin position="102"/>
        <end position="126"/>
    </location>
</feature>
<reference evidence="2" key="1">
    <citation type="submission" date="2013-12" db="EMBL/GenBank/DDBJ databases">
        <title>The Genome Sequence of Aphanomyces invadans NJM9701.</title>
        <authorList>
            <consortium name="The Broad Institute Genomics Platform"/>
            <person name="Russ C."/>
            <person name="Tyler B."/>
            <person name="van West P."/>
            <person name="Dieguez-Uribeondo J."/>
            <person name="Young S.K."/>
            <person name="Zeng Q."/>
            <person name="Gargeya S."/>
            <person name="Fitzgerald M."/>
            <person name="Abouelleil A."/>
            <person name="Alvarado L."/>
            <person name="Chapman S.B."/>
            <person name="Gainer-Dewar J."/>
            <person name="Goldberg J."/>
            <person name="Griggs A."/>
            <person name="Gujja S."/>
            <person name="Hansen M."/>
            <person name="Howarth C."/>
            <person name="Imamovic A."/>
            <person name="Ireland A."/>
            <person name="Larimer J."/>
            <person name="McCowan C."/>
            <person name="Murphy C."/>
            <person name="Pearson M."/>
            <person name="Poon T.W."/>
            <person name="Priest M."/>
            <person name="Roberts A."/>
            <person name="Saif S."/>
            <person name="Shea T."/>
            <person name="Sykes S."/>
            <person name="Wortman J."/>
            <person name="Nusbaum C."/>
            <person name="Birren B."/>
        </authorList>
    </citation>
    <scope>NUCLEOTIDE SEQUENCE [LARGE SCALE GENOMIC DNA]</scope>
    <source>
        <strain evidence="2">NJM9701</strain>
    </source>
</reference>
<organism evidence="2">
    <name type="scientific">Aphanomyces invadans</name>
    <dbReference type="NCBI Taxonomy" id="157072"/>
    <lineage>
        <taxon>Eukaryota</taxon>
        <taxon>Sar</taxon>
        <taxon>Stramenopiles</taxon>
        <taxon>Oomycota</taxon>
        <taxon>Saprolegniomycetes</taxon>
        <taxon>Saprolegniales</taxon>
        <taxon>Verrucalvaceae</taxon>
        <taxon>Aphanomyces</taxon>
    </lineage>
</organism>
<sequence>MQRRRRAHGRATTADAVQDGIGHDKSKVLSVATDPILWLVGTIILGVYSQTLYPSIAGGDSGELVAESCHLGVSHPPGYPLFNMLNFIVVNMPGQQTKAWKANLFSAACDTVCCMLMYATIVSWTAQAPSPSLWLTKVAAATAAVTFALSPLIWTYAISAEVFSMNNLFAAWLIFVLLRYAQSGSMNHANLGAFVCGLALCNQHTIVLFEIPIIAWVLWTQRHALRVKMLSKFTFYFTLGLLPYIYMPIVSTWNPQPGSWGDVTSVAGLFHHLRRGDYGTFRLFSSDRDTEPLSTRLVLYLNDAIGRQGGYLLGPLALVGVLNPPRRVRFEGFRWAVVCMYLFYLVVFHALSNMPLSEGLLYGVHMRFWQQPNIVLFVWGGVGLNAVLHRANEASGVLSRLGVVLSIACTVGQGVQWHHVGNQSQAWYTPSIMRRVGPVYVCRRYIHNYAKALVDPLPRNALVFVNYDLQWTAIRYLQRCEGFRPDVTVLNLSMMTYKWFGTKHALYPSMSFPGDRLVPASNHQDGGFSLRDLVRVNIDKFPGGIYLGGQLNFPDPTFHDHFITVPYGLLDKFHPASKPVYKSLKKWHRQNAKRMAHVRAHLPVVPSNADYNDETWEWTVARDYHMKQLGVATFLLDETIKSDKANITWLAECTRPLEHSLRHEPRQFWSESLLKNLGLAYAYIVRSPDDFAPTDPDPFEPHVGQGVADKARYKDRASERMLEVWREWVGLPSAQSDPGYSAIADIVRKFTPAS</sequence>
<dbReference type="RefSeq" id="XP_008880121.1">
    <property type="nucleotide sequence ID" value="XM_008881899.1"/>
</dbReference>
<dbReference type="PANTHER" id="PTHR16214">
    <property type="entry name" value="TRANSMEMBRANE PROTEIN 260"/>
    <property type="match status" value="1"/>
</dbReference>
<dbReference type="PANTHER" id="PTHR16214:SF3">
    <property type="entry name" value="TRANSMEMBRANE PROTEIN 260"/>
    <property type="match status" value="1"/>
</dbReference>
<feature type="transmembrane region" description="Helical" evidence="1">
    <location>
        <begin position="138"/>
        <end position="156"/>
    </location>
</feature>
<dbReference type="EMBL" id="KI914012">
    <property type="protein sequence ID" value="ETV91284.1"/>
    <property type="molecule type" value="Genomic_DNA"/>
</dbReference>
<keyword evidence="1" id="KW-0812">Transmembrane</keyword>
<dbReference type="GeneID" id="20091169"/>
<protein>
    <recommendedName>
        <fullName evidence="3">DUF2723 domain-containing protein</fullName>
    </recommendedName>
</protein>
<dbReference type="OrthoDB" id="197432at2759"/>
<feature type="transmembrane region" description="Helical" evidence="1">
    <location>
        <begin position="374"/>
        <end position="391"/>
    </location>
</feature>
<evidence type="ECO:0000256" key="1">
    <source>
        <dbReference type="SAM" id="Phobius"/>
    </source>
</evidence>
<dbReference type="AlphaFoldDB" id="A0A024TB96"/>
<feature type="transmembrane region" description="Helical" evidence="1">
    <location>
        <begin position="163"/>
        <end position="180"/>
    </location>
</feature>
<proteinExistence type="predicted"/>
<dbReference type="InterPro" id="IPR021280">
    <property type="entry name" value="TMEM260-like"/>
</dbReference>
<feature type="transmembrane region" description="Helical" evidence="1">
    <location>
        <begin position="335"/>
        <end position="354"/>
    </location>
</feature>
<evidence type="ECO:0008006" key="3">
    <source>
        <dbReference type="Google" id="ProtNLM"/>
    </source>
</evidence>
<gene>
    <name evidence="2" type="ORF">H310_14119</name>
</gene>
<feature type="transmembrane region" description="Helical" evidence="1">
    <location>
        <begin position="230"/>
        <end position="249"/>
    </location>
</feature>
<feature type="transmembrane region" description="Helical" evidence="1">
    <location>
        <begin position="192"/>
        <end position="218"/>
    </location>
</feature>
<dbReference type="Pfam" id="PF11028">
    <property type="entry name" value="TMEM260-like"/>
    <property type="match status" value="1"/>
</dbReference>
<keyword evidence="1" id="KW-1133">Transmembrane helix</keyword>
<dbReference type="VEuPathDB" id="FungiDB:H310_14119"/>
<dbReference type="InterPro" id="IPR052724">
    <property type="entry name" value="GT117_domain-containing"/>
</dbReference>
<dbReference type="eggNOG" id="ENOG502QSIA">
    <property type="taxonomic scope" value="Eukaryota"/>
</dbReference>
<evidence type="ECO:0000313" key="2">
    <source>
        <dbReference type="EMBL" id="ETV91284.1"/>
    </source>
</evidence>
<feature type="transmembrane region" description="Helical" evidence="1">
    <location>
        <begin position="304"/>
        <end position="323"/>
    </location>
</feature>
<accession>A0A024TB96</accession>
<keyword evidence="1" id="KW-0472">Membrane</keyword>